<dbReference type="InterPro" id="IPR011990">
    <property type="entry name" value="TPR-like_helical_dom_sf"/>
</dbReference>
<dbReference type="EMBL" id="JAUIQD010000003">
    <property type="protein sequence ID" value="KAK3357865.1"/>
    <property type="molecule type" value="Genomic_DNA"/>
</dbReference>
<dbReference type="InterPro" id="IPR019734">
    <property type="entry name" value="TPR_rpt"/>
</dbReference>
<organism evidence="4 5">
    <name type="scientific">Lasiosphaeria hispida</name>
    <dbReference type="NCBI Taxonomy" id="260671"/>
    <lineage>
        <taxon>Eukaryota</taxon>
        <taxon>Fungi</taxon>
        <taxon>Dikarya</taxon>
        <taxon>Ascomycota</taxon>
        <taxon>Pezizomycotina</taxon>
        <taxon>Sordariomycetes</taxon>
        <taxon>Sordariomycetidae</taxon>
        <taxon>Sordariales</taxon>
        <taxon>Lasiosphaeriaceae</taxon>
        <taxon>Lasiosphaeria</taxon>
    </lineage>
</organism>
<reference evidence="4" key="1">
    <citation type="journal article" date="2023" name="Mol. Phylogenet. Evol.">
        <title>Genome-scale phylogeny and comparative genomics of the fungal order Sordariales.</title>
        <authorList>
            <person name="Hensen N."/>
            <person name="Bonometti L."/>
            <person name="Westerberg I."/>
            <person name="Brannstrom I.O."/>
            <person name="Guillou S."/>
            <person name="Cros-Aarteil S."/>
            <person name="Calhoun S."/>
            <person name="Haridas S."/>
            <person name="Kuo A."/>
            <person name="Mondo S."/>
            <person name="Pangilinan J."/>
            <person name="Riley R."/>
            <person name="LaButti K."/>
            <person name="Andreopoulos B."/>
            <person name="Lipzen A."/>
            <person name="Chen C."/>
            <person name="Yan M."/>
            <person name="Daum C."/>
            <person name="Ng V."/>
            <person name="Clum A."/>
            <person name="Steindorff A."/>
            <person name="Ohm R.A."/>
            <person name="Martin F."/>
            <person name="Silar P."/>
            <person name="Natvig D.O."/>
            <person name="Lalanne C."/>
            <person name="Gautier V."/>
            <person name="Ament-Velasquez S.L."/>
            <person name="Kruys A."/>
            <person name="Hutchinson M.I."/>
            <person name="Powell A.J."/>
            <person name="Barry K."/>
            <person name="Miller A.N."/>
            <person name="Grigoriev I.V."/>
            <person name="Debuchy R."/>
            <person name="Gladieux P."/>
            <person name="Hiltunen Thoren M."/>
            <person name="Johannesson H."/>
        </authorList>
    </citation>
    <scope>NUCLEOTIDE SEQUENCE</scope>
    <source>
        <strain evidence="4">CBS 955.72</strain>
    </source>
</reference>
<dbReference type="Proteomes" id="UP001275084">
    <property type="component" value="Unassembled WGS sequence"/>
</dbReference>
<dbReference type="PANTHER" id="PTHR35391:SF5">
    <property type="entry name" value="DUF6590 DOMAIN-CONTAINING PROTEIN"/>
    <property type="match status" value="1"/>
</dbReference>
<dbReference type="SMART" id="SM00355">
    <property type="entry name" value="ZnF_C2H2"/>
    <property type="match status" value="3"/>
</dbReference>
<proteinExistence type="predicted"/>
<dbReference type="InterPro" id="IPR027417">
    <property type="entry name" value="P-loop_NTPase"/>
</dbReference>
<comment type="caution">
    <text evidence="4">The sequence shown here is derived from an EMBL/GenBank/DDBJ whole genome shotgun (WGS) entry which is preliminary data.</text>
</comment>
<gene>
    <name evidence="4" type="ORF">B0T25DRAFT_567121</name>
</gene>
<dbReference type="PROSITE" id="PS00028">
    <property type="entry name" value="ZINC_FINGER_C2H2_1"/>
    <property type="match status" value="1"/>
</dbReference>
<dbReference type="InterPro" id="IPR013087">
    <property type="entry name" value="Znf_C2H2_type"/>
</dbReference>
<dbReference type="SUPFAM" id="SSF52540">
    <property type="entry name" value="P-loop containing nucleoside triphosphate hydrolases"/>
    <property type="match status" value="1"/>
</dbReference>
<dbReference type="PANTHER" id="PTHR35391">
    <property type="entry name" value="C2H2-TYPE DOMAIN-CONTAINING PROTEIN-RELATED"/>
    <property type="match status" value="1"/>
</dbReference>
<keyword evidence="5" id="KW-1185">Reference proteome</keyword>
<evidence type="ECO:0000256" key="2">
    <source>
        <dbReference type="SAM" id="MobiDB-lite"/>
    </source>
</evidence>
<keyword evidence="1" id="KW-0802">TPR repeat</keyword>
<dbReference type="InterPro" id="IPR002182">
    <property type="entry name" value="NB-ARC"/>
</dbReference>
<feature type="region of interest" description="Disordered" evidence="2">
    <location>
        <begin position="202"/>
        <end position="237"/>
    </location>
</feature>
<name>A0AAJ0MGJ8_9PEZI</name>
<dbReference type="SUPFAM" id="SSF48452">
    <property type="entry name" value="TPR-like"/>
    <property type="match status" value="2"/>
</dbReference>
<dbReference type="Pfam" id="PF00931">
    <property type="entry name" value="NB-ARC"/>
    <property type="match status" value="1"/>
</dbReference>
<protein>
    <submittedName>
        <fullName evidence="4">Nb-arc and tpr domain-containing protein</fullName>
    </submittedName>
</protein>
<dbReference type="Gene3D" id="3.40.50.300">
    <property type="entry name" value="P-loop containing nucleotide triphosphate hydrolases"/>
    <property type="match status" value="1"/>
</dbReference>
<feature type="domain" description="C2H2-type" evidence="3">
    <location>
        <begin position="495"/>
        <end position="516"/>
    </location>
</feature>
<dbReference type="SMART" id="SM00028">
    <property type="entry name" value="TPR"/>
    <property type="match status" value="3"/>
</dbReference>
<accession>A0AAJ0MGJ8</accession>
<evidence type="ECO:0000259" key="3">
    <source>
        <dbReference type="PROSITE" id="PS00028"/>
    </source>
</evidence>
<evidence type="ECO:0000313" key="4">
    <source>
        <dbReference type="EMBL" id="KAK3357865.1"/>
    </source>
</evidence>
<dbReference type="Gene3D" id="1.25.40.10">
    <property type="entry name" value="Tetratricopeptide repeat domain"/>
    <property type="match status" value="1"/>
</dbReference>
<reference evidence="4" key="2">
    <citation type="submission" date="2023-06" db="EMBL/GenBank/DDBJ databases">
        <authorList>
            <consortium name="Lawrence Berkeley National Laboratory"/>
            <person name="Haridas S."/>
            <person name="Hensen N."/>
            <person name="Bonometti L."/>
            <person name="Westerberg I."/>
            <person name="Brannstrom I.O."/>
            <person name="Guillou S."/>
            <person name="Cros-Aarteil S."/>
            <person name="Calhoun S."/>
            <person name="Kuo A."/>
            <person name="Mondo S."/>
            <person name="Pangilinan J."/>
            <person name="Riley R."/>
            <person name="Labutti K."/>
            <person name="Andreopoulos B."/>
            <person name="Lipzen A."/>
            <person name="Chen C."/>
            <person name="Yanf M."/>
            <person name="Daum C."/>
            <person name="Ng V."/>
            <person name="Clum A."/>
            <person name="Steindorff A."/>
            <person name="Ohm R."/>
            <person name="Martin F."/>
            <person name="Silar P."/>
            <person name="Natvig D."/>
            <person name="Lalanne C."/>
            <person name="Gautier V."/>
            <person name="Ament-Velasquez S.L."/>
            <person name="Kruys A."/>
            <person name="Hutchinson M.I."/>
            <person name="Powell A.J."/>
            <person name="Barry K."/>
            <person name="Miller A.N."/>
            <person name="Grigoriev I.V."/>
            <person name="Debuchy R."/>
            <person name="Gladieux P."/>
            <person name="Thoren M.H."/>
            <person name="Johannesson H."/>
        </authorList>
    </citation>
    <scope>NUCLEOTIDE SEQUENCE</scope>
    <source>
        <strain evidence="4">CBS 955.72</strain>
    </source>
</reference>
<dbReference type="InterPro" id="IPR056681">
    <property type="entry name" value="DUF7779"/>
</dbReference>
<dbReference type="GO" id="GO:0043531">
    <property type="term" value="F:ADP binding"/>
    <property type="evidence" value="ECO:0007669"/>
    <property type="project" value="InterPro"/>
</dbReference>
<feature type="repeat" description="TPR" evidence="1">
    <location>
        <begin position="1321"/>
        <end position="1354"/>
    </location>
</feature>
<dbReference type="Pfam" id="PF13424">
    <property type="entry name" value="TPR_12"/>
    <property type="match status" value="1"/>
</dbReference>
<evidence type="ECO:0000256" key="1">
    <source>
        <dbReference type="PROSITE-ProRule" id="PRU00339"/>
    </source>
</evidence>
<sequence>MFPSSNVAPARLAFLFSSDAERRGENGGIRCPHNRASPTLTLPQPGPSLSVHLRHLPQFTPLPLRVDDPQRDDILDSEQFRMPSGKPKVDRQELSRGLRAKAPLAAQFEDCFQASIQLTQLTDALQASRPHSDELQVHHLTQDCKDKLRVWGDDSGASSRALDYALKCSPNVVRQTEDLLTDLHEVLHQAVALVRPQLESVFESDKPDSSAGEEPATAAEGLGGHAAPEDQDADSGPERFVSEALDVIACLVKLLPTFRTPMDEEDQESAIRNSDVYTDSVDWHIQMAIEAFPPASKALAERLGTNNWRRSQYLHRLQDRPRTATTATQPELGRQVSNRALTRNMSLVGRPTTVANSRQSSRQAIWADYSDTATTVDSHVPSVISVVLRSDQNSATSMSGSQQPSVLQHLVLPEPPVDLATTEEFECPYCHFELPLTVSAHGMTREEWVDHIHLDLKPYMCTFDDCSWSNVMFGVKKDWFQHELEFHRSRTVWSCGICRSDFDVEKDFVAHLMDSHQHLETENLSPMVDSCKRYSQDEPSVLCHLCGLSCSGLADLEDHAGGHLELFALAAIHDPEFTSPEDACSEGYNNMIDEYLDDLEPPVTEAKTIRATSPPPPANGGAVAISRIADTSDASNLDDLDKEVIRKQRGPQWNANLKQKVQTFLDKQAVPGKDSDKPKHTNIPERDKAFLGRDDDLEAIHKCLPMGQICTVTGRGGIGKTAIAKEYLHRYINKYKYIFWVEAENAGTCQEKYNMIASVLDTSDKPLPDQGGRTYLVRECLTKAESRWLLIFDNVATWNDIARYVPKALARSKGSVLITSRSTGMPGLMGLPPWQNQVHVELAPWSLDHSREFLLTSISKLKRDNLRAHEEYELAEKVVEVVERLPLAVNMIVGYIKVSRCSLAEFLEMWEERASRRRPRRRRVAALEAGIDNTIDSLWDIGIGEVRANCRKLLDVLSFLDPENIPKSLLVGDHDEEYLDFLHVDETLRYKRMIEQLDRQKLIDIKMDDGEPAYGIHRVLQQKIQFDLDDYSFADAFRKAFRLIRKRFPRANSQQVPVPKDMEICRRHMPHVFNFHHIFTEHFKEHKITSTGGVQPVELSELFYDAGFYVWGGQATAYEGLPFLGTADKILDDMESQPNAKVRADIHCMTGLLLLNMGYEERARGTTRLKEAWEIRKAIYDLDSTLDNDVLSQNAANDYCLCLMNTYRFEEAGKILNGCLERYQTVYGPESENPFEYSKYYGNFSIILLWEGRVEEAIRSIEKSLVLTEKFSGKNSQYYRRLFMLACAFLQVGDTQKAFETHLEALNARLELQGKHHENTILSMYAVGATYHHLGDIDNAIEYIKQCIKAARDARWSEEALGRARYHLALLYEERGGEEEAARLLMEEAKKVLDKFRHYAPWKIREAGNDMMIFDDMQGTFTGRYTGRNLLRHLQDRAKRQQEEQRQQGMQT</sequence>
<evidence type="ECO:0000313" key="5">
    <source>
        <dbReference type="Proteomes" id="UP001275084"/>
    </source>
</evidence>
<dbReference type="PROSITE" id="PS50005">
    <property type="entry name" value="TPR"/>
    <property type="match status" value="1"/>
</dbReference>
<dbReference type="Pfam" id="PF25000">
    <property type="entry name" value="DUF7779"/>
    <property type="match status" value="1"/>
</dbReference>